<dbReference type="STRING" id="997884.HMPREF1068_03269"/>
<proteinExistence type="predicted"/>
<evidence type="ECO:0000313" key="2">
    <source>
        <dbReference type="Proteomes" id="UP000003089"/>
    </source>
</evidence>
<dbReference type="EMBL" id="AGXS01000023">
    <property type="protein sequence ID" value="EIY46501.1"/>
    <property type="molecule type" value="Genomic_DNA"/>
</dbReference>
<sequence length="103" mass="12283">MDAIIVFISKDIESIESILNFGIKTYYKCKDEYIYYKKYPQIRIAKDALTLDLLKLNLISEDLQKEIRKGKKRWFSVNGVDVSIRVENELKHMERLCKTLPYF</sequence>
<comment type="caution">
    <text evidence="1">The sequence shown here is derived from an EMBL/GenBank/DDBJ whole genome shotgun (WGS) entry which is preliminary data.</text>
</comment>
<name>I9RTV0_9BACE</name>
<gene>
    <name evidence="1" type="ORF">HMPREF1068_03269</name>
</gene>
<accession>I9RTV0</accession>
<dbReference type="Proteomes" id="UP000003089">
    <property type="component" value="Unassembled WGS sequence"/>
</dbReference>
<dbReference type="HOGENOM" id="CLU_2258117_0_0_10"/>
<reference evidence="1 2" key="1">
    <citation type="submission" date="2012-02" db="EMBL/GenBank/DDBJ databases">
        <title>The Genome Sequence of Bacteroides nordii CL02T12C05.</title>
        <authorList>
            <consortium name="The Broad Institute Genome Sequencing Platform"/>
            <person name="Earl A."/>
            <person name="Ward D."/>
            <person name="Feldgarden M."/>
            <person name="Gevers D."/>
            <person name="Zitomersky N.L."/>
            <person name="Coyne M.J."/>
            <person name="Comstock L.E."/>
            <person name="Young S.K."/>
            <person name="Zeng Q."/>
            <person name="Gargeya S."/>
            <person name="Fitzgerald M."/>
            <person name="Haas B."/>
            <person name="Abouelleil A."/>
            <person name="Alvarado L."/>
            <person name="Arachchi H.M."/>
            <person name="Berlin A."/>
            <person name="Chapman S.B."/>
            <person name="Gearin G."/>
            <person name="Goldberg J."/>
            <person name="Griggs A."/>
            <person name="Gujja S."/>
            <person name="Hansen M."/>
            <person name="Heiman D."/>
            <person name="Howarth C."/>
            <person name="Larimer J."/>
            <person name="Lui A."/>
            <person name="MacDonald P.J.P."/>
            <person name="McCowen C."/>
            <person name="Montmayeur A."/>
            <person name="Murphy C."/>
            <person name="Neiman D."/>
            <person name="Pearson M."/>
            <person name="Priest M."/>
            <person name="Roberts A."/>
            <person name="Saif S."/>
            <person name="Shea T."/>
            <person name="Sisk P."/>
            <person name="Stolte C."/>
            <person name="Sykes S."/>
            <person name="Wortman J."/>
            <person name="Nusbaum C."/>
            <person name="Birren B."/>
        </authorList>
    </citation>
    <scope>NUCLEOTIDE SEQUENCE [LARGE SCALE GENOMIC DNA]</scope>
    <source>
        <strain evidence="1 2">CL02T12C05</strain>
    </source>
</reference>
<dbReference type="AlphaFoldDB" id="I9RTV0"/>
<evidence type="ECO:0000313" key="1">
    <source>
        <dbReference type="EMBL" id="EIY46501.1"/>
    </source>
</evidence>
<protein>
    <submittedName>
        <fullName evidence="1">Uncharacterized protein</fullName>
    </submittedName>
</protein>
<keyword evidence="2" id="KW-1185">Reference proteome</keyword>
<organism evidence="1 2">
    <name type="scientific">Bacteroides nordii CL02T12C05</name>
    <dbReference type="NCBI Taxonomy" id="997884"/>
    <lineage>
        <taxon>Bacteria</taxon>
        <taxon>Pseudomonadati</taxon>
        <taxon>Bacteroidota</taxon>
        <taxon>Bacteroidia</taxon>
        <taxon>Bacteroidales</taxon>
        <taxon>Bacteroidaceae</taxon>
        <taxon>Bacteroides</taxon>
    </lineage>
</organism>